<sequence>MASTVLNVGIGLFILAFLWVLALSVCVAFARSPTKIANIGPLAVVAALVISVILIFIPREDQFPSAEEQSVVYDYSIVYRSSLIAVMALFVLLGGVFYLVFHAMTPVHAKPLRKFLR</sequence>
<feature type="transmembrane region" description="Helical" evidence="10">
    <location>
        <begin position="6"/>
        <end position="29"/>
    </location>
</feature>
<evidence type="ECO:0000256" key="1">
    <source>
        <dbReference type="ARBA" id="ARBA00003173"/>
    </source>
</evidence>
<keyword evidence="6 10" id="KW-0812">Transmembrane</keyword>
<keyword evidence="9" id="KW-0966">Cell projection</keyword>
<evidence type="ECO:0000259" key="11">
    <source>
        <dbReference type="Pfam" id="PF25810"/>
    </source>
</evidence>
<dbReference type="PANTHER" id="PTHR31622:SF1">
    <property type="entry name" value="TRANSMEMBRANE PROTEIN 218"/>
    <property type="match status" value="1"/>
</dbReference>
<evidence type="ECO:0000256" key="5">
    <source>
        <dbReference type="ARBA" id="ARBA00015054"/>
    </source>
</evidence>
<evidence type="ECO:0000256" key="10">
    <source>
        <dbReference type="SAM" id="Phobius"/>
    </source>
</evidence>
<evidence type="ECO:0000256" key="2">
    <source>
        <dbReference type="ARBA" id="ARBA00004138"/>
    </source>
</evidence>
<dbReference type="GeneID" id="101846780"/>
<evidence type="ECO:0000256" key="3">
    <source>
        <dbReference type="ARBA" id="ARBA00004141"/>
    </source>
</evidence>
<evidence type="ECO:0000256" key="8">
    <source>
        <dbReference type="ARBA" id="ARBA00023136"/>
    </source>
</evidence>
<feature type="transmembrane region" description="Helical" evidence="10">
    <location>
        <begin position="36"/>
        <end position="57"/>
    </location>
</feature>
<feature type="transmembrane region" description="Helical" evidence="10">
    <location>
        <begin position="77"/>
        <end position="101"/>
    </location>
</feature>
<evidence type="ECO:0000256" key="9">
    <source>
        <dbReference type="ARBA" id="ARBA00023273"/>
    </source>
</evidence>
<dbReference type="Pfam" id="PF25810">
    <property type="entry name" value="TMEM218_N"/>
    <property type="match status" value="1"/>
</dbReference>
<dbReference type="InterPro" id="IPR026771">
    <property type="entry name" value="Tmem218"/>
</dbReference>
<keyword evidence="8 10" id="KW-0472">Membrane</keyword>
<gene>
    <name evidence="13" type="primary">LOC101846780</name>
</gene>
<comment type="subcellular location">
    <subcellularLocation>
        <location evidence="2">Cell projection</location>
        <location evidence="2">Cilium</location>
    </subcellularLocation>
    <subcellularLocation>
        <location evidence="3">Membrane</location>
        <topology evidence="3">Multi-pass membrane protein</topology>
    </subcellularLocation>
</comment>
<accession>A0ABM0JAQ8</accession>
<dbReference type="RefSeq" id="XP_005089365.1">
    <property type="nucleotide sequence ID" value="XM_005089308.3"/>
</dbReference>
<organism evidence="12 13">
    <name type="scientific">Aplysia californica</name>
    <name type="common">California sea hare</name>
    <dbReference type="NCBI Taxonomy" id="6500"/>
    <lineage>
        <taxon>Eukaryota</taxon>
        <taxon>Metazoa</taxon>
        <taxon>Spiralia</taxon>
        <taxon>Lophotrochozoa</taxon>
        <taxon>Mollusca</taxon>
        <taxon>Gastropoda</taxon>
        <taxon>Heterobranchia</taxon>
        <taxon>Euthyneura</taxon>
        <taxon>Tectipleura</taxon>
        <taxon>Aplysiida</taxon>
        <taxon>Aplysioidea</taxon>
        <taxon>Aplysiidae</taxon>
        <taxon>Aplysia</taxon>
    </lineage>
</organism>
<evidence type="ECO:0000313" key="12">
    <source>
        <dbReference type="Proteomes" id="UP000694888"/>
    </source>
</evidence>
<evidence type="ECO:0000256" key="7">
    <source>
        <dbReference type="ARBA" id="ARBA00022989"/>
    </source>
</evidence>
<evidence type="ECO:0000313" key="13">
    <source>
        <dbReference type="RefSeq" id="XP_005089365.1"/>
    </source>
</evidence>
<keyword evidence="12" id="KW-1185">Reference proteome</keyword>
<evidence type="ECO:0000256" key="4">
    <source>
        <dbReference type="ARBA" id="ARBA00010775"/>
    </source>
</evidence>
<protein>
    <recommendedName>
        <fullName evidence="5">Transmembrane protein 218</fullName>
    </recommendedName>
</protein>
<dbReference type="InterPro" id="IPR057973">
    <property type="entry name" value="TMEM218_N"/>
</dbReference>
<evidence type="ECO:0000256" key="6">
    <source>
        <dbReference type="ARBA" id="ARBA00022692"/>
    </source>
</evidence>
<reference evidence="13" key="1">
    <citation type="submission" date="2025-08" db="UniProtKB">
        <authorList>
            <consortium name="RefSeq"/>
        </authorList>
    </citation>
    <scope>IDENTIFICATION</scope>
</reference>
<dbReference type="Proteomes" id="UP000694888">
    <property type="component" value="Unplaced"/>
</dbReference>
<comment type="function">
    <text evidence="1">May be involved in ciliary biogenesis or function.</text>
</comment>
<keyword evidence="7 10" id="KW-1133">Transmembrane helix</keyword>
<name>A0ABM0JAQ8_APLCA</name>
<comment type="similarity">
    <text evidence="4">Belongs to the TMEM218 family.</text>
</comment>
<dbReference type="PANTHER" id="PTHR31622">
    <property type="entry name" value="TRANSMEMBRANE PROTEIN 218"/>
    <property type="match status" value="1"/>
</dbReference>
<feature type="domain" description="Transmembrane protein 218 N-terminal" evidence="11">
    <location>
        <begin position="1"/>
        <end position="59"/>
    </location>
</feature>
<proteinExistence type="inferred from homology"/>